<reference evidence="3" key="1">
    <citation type="submission" date="2020-06" db="EMBL/GenBank/DDBJ databases">
        <title>Draft genome of Bugula neritina, a colonial animal packing powerful symbionts and potential medicines.</title>
        <authorList>
            <person name="Rayko M."/>
        </authorList>
    </citation>
    <scope>NUCLEOTIDE SEQUENCE [LARGE SCALE GENOMIC DNA]</scope>
    <source>
        <strain evidence="3">Kwan_BN1</strain>
    </source>
</reference>
<dbReference type="AlphaFoldDB" id="A0A7J7JWG6"/>
<name>A0A7J7JWG6_BUGNE</name>
<gene>
    <name evidence="3" type="ORF">EB796_011653</name>
</gene>
<evidence type="ECO:0000256" key="2">
    <source>
        <dbReference type="SAM" id="Phobius"/>
    </source>
</evidence>
<dbReference type="EMBL" id="VXIV02001762">
    <property type="protein sequence ID" value="KAF6030031.1"/>
    <property type="molecule type" value="Genomic_DNA"/>
</dbReference>
<comment type="caution">
    <text evidence="3">The sequence shown here is derived from an EMBL/GenBank/DDBJ whole genome shotgun (WGS) entry which is preliminary data.</text>
</comment>
<sequence length="212" mass="23334">MKTPINPVTEKQIPTKPVMMKMYIIACSIGAAGVVLIAIIIFLVCKLIRKSYNCKSSQARSIDVNMNVACHTSAQELQQILSSSGNSISTYYHTLENPLSNRGEKLPLCQCSLKLMPDNTSSSGADVSEYRGADDSEYEGEDDTHYRVAECNNCKGTGGTLSKKTVPRYNNANVLMPSRPGDNFYMAVLLDSVQQPEDRKRNTDSGLYEICS</sequence>
<dbReference type="Proteomes" id="UP000593567">
    <property type="component" value="Unassembled WGS sequence"/>
</dbReference>
<proteinExistence type="predicted"/>
<keyword evidence="2" id="KW-0812">Transmembrane</keyword>
<keyword evidence="2" id="KW-0472">Membrane</keyword>
<evidence type="ECO:0000313" key="3">
    <source>
        <dbReference type="EMBL" id="KAF6030031.1"/>
    </source>
</evidence>
<protein>
    <submittedName>
        <fullName evidence="3">Uncharacterized protein</fullName>
    </submittedName>
</protein>
<evidence type="ECO:0000256" key="1">
    <source>
        <dbReference type="SAM" id="MobiDB-lite"/>
    </source>
</evidence>
<keyword evidence="2" id="KW-1133">Transmembrane helix</keyword>
<organism evidence="3 4">
    <name type="scientific">Bugula neritina</name>
    <name type="common">Brown bryozoan</name>
    <name type="synonym">Sertularia neritina</name>
    <dbReference type="NCBI Taxonomy" id="10212"/>
    <lineage>
        <taxon>Eukaryota</taxon>
        <taxon>Metazoa</taxon>
        <taxon>Spiralia</taxon>
        <taxon>Lophotrochozoa</taxon>
        <taxon>Bryozoa</taxon>
        <taxon>Gymnolaemata</taxon>
        <taxon>Cheilostomatida</taxon>
        <taxon>Flustrina</taxon>
        <taxon>Buguloidea</taxon>
        <taxon>Bugulidae</taxon>
        <taxon>Bugula</taxon>
    </lineage>
</organism>
<accession>A0A7J7JWG6</accession>
<evidence type="ECO:0000313" key="4">
    <source>
        <dbReference type="Proteomes" id="UP000593567"/>
    </source>
</evidence>
<feature type="region of interest" description="Disordered" evidence="1">
    <location>
        <begin position="120"/>
        <end position="142"/>
    </location>
</feature>
<keyword evidence="4" id="KW-1185">Reference proteome</keyword>
<feature type="transmembrane region" description="Helical" evidence="2">
    <location>
        <begin position="22"/>
        <end position="45"/>
    </location>
</feature>